<proteinExistence type="predicted"/>
<name>A0ABQ2YTE6_9GAMM</name>
<gene>
    <name evidence="1" type="ORF">GCM10007160_22960</name>
</gene>
<sequence>MSTTSTSRVLLPLATLSAGLVIGWYATDRMGNSAVTEPPAAESEPLALGDEYRGEITSASDLNANDGSRFERLTLALDADTLVELELGGVLNGTLALYDDQGGFLTASSDIGTPTRLRQRIEQAGKYVVAVSGLDRHSYGPFRITSRTLETQDSGLLTLDTPIDGWLQDGLNDYEIEIQEAGLYTVEMHSDELDSYLTLSGDHGVNLTDDDGAGDLNARISGFLEAGSYQLEARTAHGQEQGYYTLELGSRDLPDGIELQNGGELSFDQPVQGWYSGEGIEYRLDIAERALVTIDMQSSEFDAYLEVSGNDVMLENDDGGGNYDARLQTVLSPGTYTVRARSYDSSGSGLFTLQAGVSDVAAAENGVIEIGTTVTDELYSGAQNFYSFQVEQAGDYTIDMISSTVDPYLELEGDGLRLEDDDGGTDYNARIQTHLTPGEYRVIARSFGGSDSGPYRLSVNAAN</sequence>
<dbReference type="RefSeq" id="WP_189469278.1">
    <property type="nucleotide sequence ID" value="NZ_BMXS01000010.1"/>
</dbReference>
<reference evidence="2" key="1">
    <citation type="journal article" date="2019" name="Int. J. Syst. Evol. Microbiol.">
        <title>The Global Catalogue of Microorganisms (GCM) 10K type strain sequencing project: providing services to taxonomists for standard genome sequencing and annotation.</title>
        <authorList>
            <consortium name="The Broad Institute Genomics Platform"/>
            <consortium name="The Broad Institute Genome Sequencing Center for Infectious Disease"/>
            <person name="Wu L."/>
            <person name="Ma J."/>
        </authorList>
    </citation>
    <scope>NUCLEOTIDE SEQUENCE [LARGE SCALE GENOMIC DNA]</scope>
    <source>
        <strain evidence="2">KCTC 22228</strain>
    </source>
</reference>
<dbReference type="Gene3D" id="2.60.120.380">
    <property type="match status" value="4"/>
</dbReference>
<organism evidence="1 2">
    <name type="scientific">Litchfieldella qijiaojingensis</name>
    <dbReference type="NCBI Taxonomy" id="980347"/>
    <lineage>
        <taxon>Bacteria</taxon>
        <taxon>Pseudomonadati</taxon>
        <taxon>Pseudomonadota</taxon>
        <taxon>Gammaproteobacteria</taxon>
        <taxon>Oceanospirillales</taxon>
        <taxon>Halomonadaceae</taxon>
        <taxon>Litchfieldella</taxon>
    </lineage>
</organism>
<protein>
    <recommendedName>
        <fullName evidence="3">Peptidase C-terminal archaeal/bacterial domain-containing protein</fullName>
    </recommendedName>
</protein>
<evidence type="ECO:0008006" key="3">
    <source>
        <dbReference type="Google" id="ProtNLM"/>
    </source>
</evidence>
<accession>A0ABQ2YTE6</accession>
<dbReference type="Proteomes" id="UP000653056">
    <property type="component" value="Unassembled WGS sequence"/>
</dbReference>
<dbReference type="EMBL" id="BMXS01000010">
    <property type="protein sequence ID" value="GGX94712.1"/>
    <property type="molecule type" value="Genomic_DNA"/>
</dbReference>
<comment type="caution">
    <text evidence="1">The sequence shown here is derived from an EMBL/GenBank/DDBJ whole genome shotgun (WGS) entry which is preliminary data.</text>
</comment>
<keyword evidence="2" id="KW-1185">Reference proteome</keyword>
<dbReference type="SUPFAM" id="SSF89260">
    <property type="entry name" value="Collagen-binding domain"/>
    <property type="match status" value="1"/>
</dbReference>
<evidence type="ECO:0000313" key="1">
    <source>
        <dbReference type="EMBL" id="GGX94712.1"/>
    </source>
</evidence>
<evidence type="ECO:0000313" key="2">
    <source>
        <dbReference type="Proteomes" id="UP000653056"/>
    </source>
</evidence>